<evidence type="ECO:0000259" key="1">
    <source>
        <dbReference type="PROSITE" id="PS51192"/>
    </source>
</evidence>
<dbReference type="PROSITE" id="PS51192">
    <property type="entry name" value="HELICASE_ATP_BIND_1"/>
    <property type="match status" value="1"/>
</dbReference>
<dbReference type="Pfam" id="PF00271">
    <property type="entry name" value="Helicase_C"/>
    <property type="match status" value="1"/>
</dbReference>
<dbReference type="GO" id="GO:0005730">
    <property type="term" value="C:nucleolus"/>
    <property type="evidence" value="ECO:0007669"/>
    <property type="project" value="TreeGrafter"/>
</dbReference>
<dbReference type="PANTHER" id="PTHR12787:SF0">
    <property type="entry name" value="RIBOSOMAL RNA-PROCESSING PROTEIN 8"/>
    <property type="match status" value="1"/>
</dbReference>
<proteinExistence type="predicted"/>
<dbReference type="InterPro" id="IPR006935">
    <property type="entry name" value="Helicase/UvrB_N"/>
</dbReference>
<dbReference type="CDD" id="cd18785">
    <property type="entry name" value="SF2_C"/>
    <property type="match status" value="1"/>
</dbReference>
<reference evidence="2" key="1">
    <citation type="journal article" date="2020" name="Nature">
        <title>Giant virus diversity and host interactions through global metagenomics.</title>
        <authorList>
            <person name="Schulz F."/>
            <person name="Roux S."/>
            <person name="Paez-Espino D."/>
            <person name="Jungbluth S."/>
            <person name="Walsh D.A."/>
            <person name="Denef V.J."/>
            <person name="McMahon K.D."/>
            <person name="Konstantinidis K.T."/>
            <person name="Eloe-Fadrosh E.A."/>
            <person name="Kyrpides N.C."/>
            <person name="Woyke T."/>
        </authorList>
    </citation>
    <scope>NUCLEOTIDE SEQUENCE</scope>
    <source>
        <strain evidence="2">GVMAG-M-3300024301-20</strain>
    </source>
</reference>
<dbReference type="SMART" id="SM00487">
    <property type="entry name" value="DEXDc"/>
    <property type="match status" value="1"/>
</dbReference>
<dbReference type="EMBL" id="MN740245">
    <property type="protein sequence ID" value="QHT95730.1"/>
    <property type="molecule type" value="Genomic_DNA"/>
</dbReference>
<dbReference type="GO" id="GO:0005524">
    <property type="term" value="F:ATP binding"/>
    <property type="evidence" value="ECO:0007669"/>
    <property type="project" value="InterPro"/>
</dbReference>
<name>A0A6C0IT13_9ZZZZ</name>
<sequence length="1210" mass="143104">MDKPIRYYQQEADNCITEELLNNGKNKCLVKMFCGTGKSRIMRELTIIKDKHLVVYVFPSLSLLDQFYHDYFTSSIQQNILKICSEIESTTNKNSVIEFLICKEIHNKYICITYQSYDILLDCLEEIDCKIDVCVYDEAHHVVGEKAQDSIFKKDGYCLKQIFFTATPKNSNGIIMYDRHNEENNMCGKLVYDYSYLRGVNEEYLNPFEIRIDMYTENNNKSIYESIIRSILVSGNSRVLTFHSKVDTGRDTDVTNFVNESIIKSIFDDICKKEFPEKKGIYKKIIMVEFSSKLDGKCKDCLNKCKNHNYKITNKKCCRFNLLKKFDSTPDNEIFIISSCETIGEGVDTKNANMCVFVDPKTSYTKIIQNIGRIVRKQKDIDKPRSTILIPCWVDKSKYIDCNGDREKCDEVIRKDMNEQGNFNGILNVLSALKQEDEDLYELCLYYPDMYSQQEIHANLAKQGYKVLEPIGDGTLLENVEYLLDTSDNDNNVLDYEDYEDCETDEEILMKIAEDKDVSIEVHTTSLENPIERYNTECESGDVIRLFKKVDEELEDGVMYQPIVKKEKGERKNKGSLECPKRNKRIDVNVHTNPDVKVLWKIDGDIDLTKDICSCVIDCEVVEIDNWYERLDDLKKFIDVNGKTPLEETKTNTISEEVLGRWLSKQKKNYKNKIYSMKDNKKYLLWENFEEQYKEYLLTDDEKWNINLLNLKDFISVNKRLPSNIKEKKMAYWYENQKKNYKQLREGFKNENNRIKQWKEFTHEYSDYVVINDDKWINTFDCLKQFIEKNKKKPSRSSKNANEKELGIWLSDQMTQYNNKSHGMNNIERYNLWKSFKEKYGKYIESLLDKWNNNIENLELFINNNKRRPNSISNNENEKTLGKWLIEQQKKYKKHLTGERTFKNGKDELTKYEKWKSFSNKYEYYLNRRSSRQNIKNITIKKEVIANNTNSFIKEEIEFVIYDDKEEEIIIYDFVPAEKPKKSMKLKTKIIDKKETTVIQRRERVKTELSTLHQRYKTLKSENLREEFTLKPELWYKYHTISEENEKSFPTEEIPRNRIIRELDKIKVNKRSKTVVDMGCGKAHIAKHFENDKRFEFINYDHISEDEQLVVSCDISQLPLEEHTAEICILSLAMWGSNKEQYIKEAYRVLETGGKLYIIEPTKRWSEKDDVGNIIMGQEGIKLKELLETNGFQIVEKSIEKFCLYIAIKI</sequence>
<dbReference type="Gene3D" id="3.40.50.150">
    <property type="entry name" value="Vaccinia Virus protein VP39"/>
    <property type="match status" value="1"/>
</dbReference>
<dbReference type="Pfam" id="PF04851">
    <property type="entry name" value="ResIII"/>
    <property type="match status" value="1"/>
</dbReference>
<feature type="domain" description="Helicase ATP-binding" evidence="1">
    <location>
        <begin position="19"/>
        <end position="186"/>
    </location>
</feature>
<protein>
    <recommendedName>
        <fullName evidence="1">Helicase ATP-binding domain-containing protein</fullName>
    </recommendedName>
</protein>
<organism evidence="2">
    <name type="scientific">viral metagenome</name>
    <dbReference type="NCBI Taxonomy" id="1070528"/>
    <lineage>
        <taxon>unclassified sequences</taxon>
        <taxon>metagenomes</taxon>
        <taxon>organismal metagenomes</taxon>
    </lineage>
</organism>
<dbReference type="InterPro" id="IPR029063">
    <property type="entry name" value="SAM-dependent_MTases_sf"/>
</dbReference>
<dbReference type="GO" id="GO:0003677">
    <property type="term" value="F:DNA binding"/>
    <property type="evidence" value="ECO:0007669"/>
    <property type="project" value="InterPro"/>
</dbReference>
<dbReference type="SUPFAM" id="SSF53335">
    <property type="entry name" value="S-adenosyl-L-methionine-dependent methyltransferases"/>
    <property type="match status" value="1"/>
</dbReference>
<dbReference type="InterPro" id="IPR007823">
    <property type="entry name" value="RRP8"/>
</dbReference>
<dbReference type="GO" id="GO:0008168">
    <property type="term" value="F:methyltransferase activity"/>
    <property type="evidence" value="ECO:0007669"/>
    <property type="project" value="InterPro"/>
</dbReference>
<dbReference type="GO" id="GO:0016787">
    <property type="term" value="F:hydrolase activity"/>
    <property type="evidence" value="ECO:0007669"/>
    <property type="project" value="InterPro"/>
</dbReference>
<dbReference type="Gene3D" id="6.10.140.530">
    <property type="match status" value="2"/>
</dbReference>
<dbReference type="InterPro" id="IPR027417">
    <property type="entry name" value="P-loop_NTPase"/>
</dbReference>
<dbReference type="SUPFAM" id="SSF52540">
    <property type="entry name" value="P-loop containing nucleoside triphosphate hydrolases"/>
    <property type="match status" value="1"/>
</dbReference>
<dbReference type="CDD" id="cd02440">
    <property type="entry name" value="AdoMet_MTases"/>
    <property type="match status" value="1"/>
</dbReference>
<dbReference type="Gene3D" id="3.40.50.300">
    <property type="entry name" value="P-loop containing nucleotide triphosphate hydrolases"/>
    <property type="match status" value="2"/>
</dbReference>
<dbReference type="PANTHER" id="PTHR12787">
    <property type="entry name" value="RIBOSOMAL RNA-PROCESSING PROTEIN 8"/>
    <property type="match status" value="1"/>
</dbReference>
<evidence type="ECO:0000313" key="2">
    <source>
        <dbReference type="EMBL" id="QHT95730.1"/>
    </source>
</evidence>
<dbReference type="InterPro" id="IPR001650">
    <property type="entry name" value="Helicase_C-like"/>
</dbReference>
<dbReference type="InterPro" id="IPR014001">
    <property type="entry name" value="Helicase_ATP-bd"/>
</dbReference>
<dbReference type="AlphaFoldDB" id="A0A6C0IT13"/>
<dbReference type="Pfam" id="PF05148">
    <property type="entry name" value="Methyltransf_8"/>
    <property type="match status" value="1"/>
</dbReference>
<accession>A0A6C0IT13</accession>